<accession>A0ACB8SEH3</accession>
<organism evidence="1 2">
    <name type="scientific">Artomyces pyxidatus</name>
    <dbReference type="NCBI Taxonomy" id="48021"/>
    <lineage>
        <taxon>Eukaryota</taxon>
        <taxon>Fungi</taxon>
        <taxon>Dikarya</taxon>
        <taxon>Basidiomycota</taxon>
        <taxon>Agaricomycotina</taxon>
        <taxon>Agaricomycetes</taxon>
        <taxon>Russulales</taxon>
        <taxon>Auriscalpiaceae</taxon>
        <taxon>Artomyces</taxon>
    </lineage>
</organism>
<evidence type="ECO:0000313" key="2">
    <source>
        <dbReference type="Proteomes" id="UP000814140"/>
    </source>
</evidence>
<comment type="caution">
    <text evidence="1">The sequence shown here is derived from an EMBL/GenBank/DDBJ whole genome shotgun (WGS) entry which is preliminary data.</text>
</comment>
<reference evidence="1" key="2">
    <citation type="journal article" date="2022" name="New Phytol.">
        <title>Evolutionary transition to the ectomycorrhizal habit in the genomes of a hyperdiverse lineage of mushroom-forming fungi.</title>
        <authorList>
            <person name="Looney B."/>
            <person name="Miyauchi S."/>
            <person name="Morin E."/>
            <person name="Drula E."/>
            <person name="Courty P.E."/>
            <person name="Kohler A."/>
            <person name="Kuo A."/>
            <person name="LaButti K."/>
            <person name="Pangilinan J."/>
            <person name="Lipzen A."/>
            <person name="Riley R."/>
            <person name="Andreopoulos W."/>
            <person name="He G."/>
            <person name="Johnson J."/>
            <person name="Nolan M."/>
            <person name="Tritt A."/>
            <person name="Barry K.W."/>
            <person name="Grigoriev I.V."/>
            <person name="Nagy L.G."/>
            <person name="Hibbett D."/>
            <person name="Henrissat B."/>
            <person name="Matheny P.B."/>
            <person name="Labbe J."/>
            <person name="Martin F.M."/>
        </authorList>
    </citation>
    <scope>NUCLEOTIDE SEQUENCE</scope>
    <source>
        <strain evidence="1">HHB10654</strain>
    </source>
</reference>
<gene>
    <name evidence="1" type="ORF">BV25DRAFT_1765380</name>
</gene>
<evidence type="ECO:0000313" key="1">
    <source>
        <dbReference type="EMBL" id="KAI0054632.1"/>
    </source>
</evidence>
<feature type="non-terminal residue" evidence="1">
    <location>
        <position position="1"/>
    </location>
</feature>
<dbReference type="Proteomes" id="UP000814140">
    <property type="component" value="Unassembled WGS sequence"/>
</dbReference>
<feature type="non-terminal residue" evidence="1">
    <location>
        <position position="72"/>
    </location>
</feature>
<keyword evidence="2" id="KW-1185">Reference proteome</keyword>
<proteinExistence type="predicted"/>
<dbReference type="EMBL" id="MU277375">
    <property type="protein sequence ID" value="KAI0054632.1"/>
    <property type="molecule type" value="Genomic_DNA"/>
</dbReference>
<name>A0ACB8SEH3_9AGAM</name>
<sequence length="72" mass="8552">PNRFYDFGQPDDEEWFVDAIVGHEWDGEAIRFQVRWSLGDHTWEPLEVYQDLEALDEYLALQGVKSIRSLPR</sequence>
<protein>
    <submittedName>
        <fullName evidence="1">Uncharacterized protein</fullName>
    </submittedName>
</protein>
<reference evidence="1" key="1">
    <citation type="submission" date="2021-03" db="EMBL/GenBank/DDBJ databases">
        <authorList>
            <consortium name="DOE Joint Genome Institute"/>
            <person name="Ahrendt S."/>
            <person name="Looney B.P."/>
            <person name="Miyauchi S."/>
            <person name="Morin E."/>
            <person name="Drula E."/>
            <person name="Courty P.E."/>
            <person name="Chicoki N."/>
            <person name="Fauchery L."/>
            <person name="Kohler A."/>
            <person name="Kuo A."/>
            <person name="Labutti K."/>
            <person name="Pangilinan J."/>
            <person name="Lipzen A."/>
            <person name="Riley R."/>
            <person name="Andreopoulos W."/>
            <person name="He G."/>
            <person name="Johnson J."/>
            <person name="Barry K.W."/>
            <person name="Grigoriev I.V."/>
            <person name="Nagy L."/>
            <person name="Hibbett D."/>
            <person name="Henrissat B."/>
            <person name="Matheny P.B."/>
            <person name="Labbe J."/>
            <person name="Martin F."/>
        </authorList>
    </citation>
    <scope>NUCLEOTIDE SEQUENCE</scope>
    <source>
        <strain evidence="1">HHB10654</strain>
    </source>
</reference>